<gene>
    <name evidence="4" type="primary">pgaB</name>
    <name evidence="4" type="ORF">PDM29_00015</name>
</gene>
<dbReference type="PROSITE" id="PS51677">
    <property type="entry name" value="NODB"/>
    <property type="match status" value="1"/>
</dbReference>
<keyword evidence="1 2" id="KW-0732">Signal</keyword>
<feature type="chain" id="PRO_5045544961" evidence="2">
    <location>
        <begin position="24"/>
        <end position="636"/>
    </location>
</feature>
<evidence type="ECO:0000313" key="5">
    <source>
        <dbReference type="Proteomes" id="UP001302072"/>
    </source>
</evidence>
<dbReference type="Pfam" id="PF14883">
    <property type="entry name" value="GHL13"/>
    <property type="match status" value="2"/>
</dbReference>
<dbReference type="InterPro" id="IPR051398">
    <property type="entry name" value="Polysacch_Deacetylase"/>
</dbReference>
<dbReference type="NCBIfam" id="TIGR03938">
    <property type="entry name" value="deacetyl_PgaB"/>
    <property type="match status" value="1"/>
</dbReference>
<evidence type="ECO:0000256" key="2">
    <source>
        <dbReference type="SAM" id="SignalP"/>
    </source>
</evidence>
<keyword evidence="5" id="KW-1185">Reference proteome</keyword>
<feature type="domain" description="NodB homology" evidence="3">
    <location>
        <begin position="103"/>
        <end position="348"/>
    </location>
</feature>
<accession>A0ABY9YR56</accession>
<dbReference type="Gene3D" id="3.20.20.370">
    <property type="entry name" value="Glycoside hydrolase/deacetylase"/>
    <property type="match status" value="1"/>
</dbReference>
<sequence length="636" mass="71554">MDLKRFITITLLALLAVLGNAQAQPVPAQLPARVLDSADNGLLVLSYHDVRDDVAVKGDPDAYAVSTQNFAAHLDWLSAHGYHPVSLSQLITASQGGTPLPPKPVLLTFDDGLRSVYTKVFPLLRAYNYPALVAVITDYVDMAPGRTIDYGYRPFGHDDFLTWAQLREMQRSGLVELASHTDNQHHGVQSNPQGNQTPAVITRTYFPATSQYETAEQYENRLRTDLALSVKRIRDNVGVSPKAIVWPYAAYNSLSNKIAEDLGMPVSFDLEGRSTPVTRDLHGLARLLVTGNPTVTNIAYELRRDVERDGMRALQIDLDAVYDADPVQQGKNLDALIERVKTVGPTHVFLQAFADPDGNGSADALYFPNRHLPMRADLFNRVAWQLKTRAGVKVYAWLPVLGFELKDPAIRKALAIESPESDGIFRLDFTNPKVRHIIDDIYEDLAINSYFEGLLFHDDAYIRDTELGNLPQEGADGARTQALIDFTLELRNAAQRWRPKLATVRNLYAQPVLQPQSASWFAQRLDLFNKAYDHTALMAMPWMEGSRNPEKWLDRLVVAVREHDPQLSQTMFELQTVDWRTQKAIPGERLRAQIRRLQAQGVRHFAWYPDDFIAGKPSTKDARAAMSTRNFPYPEK</sequence>
<dbReference type="InterPro" id="IPR023854">
    <property type="entry name" value="PGA_deacetylase_PgaB"/>
</dbReference>
<evidence type="ECO:0000259" key="3">
    <source>
        <dbReference type="PROSITE" id="PS51677"/>
    </source>
</evidence>
<dbReference type="InterPro" id="IPR011330">
    <property type="entry name" value="Glyco_hydro/deAcase_b/a-brl"/>
</dbReference>
<dbReference type="RefSeq" id="WP_311191882.1">
    <property type="nucleotide sequence ID" value="NZ_CP115541.1"/>
</dbReference>
<evidence type="ECO:0000256" key="1">
    <source>
        <dbReference type="ARBA" id="ARBA00022729"/>
    </source>
</evidence>
<dbReference type="InterPro" id="IPR032772">
    <property type="entry name" value="PGA_deacetylase_PgaB_C"/>
</dbReference>
<organism evidence="4 5">
    <name type="scientific">Stenotrophomonas oahuensis</name>
    <dbReference type="NCBI Taxonomy" id="3003271"/>
    <lineage>
        <taxon>Bacteria</taxon>
        <taxon>Pseudomonadati</taxon>
        <taxon>Pseudomonadota</taxon>
        <taxon>Gammaproteobacteria</taxon>
        <taxon>Lysobacterales</taxon>
        <taxon>Lysobacteraceae</taxon>
        <taxon>Stenotrophomonas</taxon>
    </lineage>
</organism>
<dbReference type="InterPro" id="IPR002509">
    <property type="entry name" value="NODB_dom"/>
</dbReference>
<dbReference type="PANTHER" id="PTHR34216:SF7">
    <property type="entry name" value="POLY-BETA-1,6-N-ACETYL-D-GLUCOSAMINE N-DEACETYLASE"/>
    <property type="match status" value="1"/>
</dbReference>
<dbReference type="Pfam" id="PF01522">
    <property type="entry name" value="Polysacc_deac_1"/>
    <property type="match status" value="1"/>
</dbReference>
<protein>
    <submittedName>
        <fullName evidence="4">Poly-beta-1,6-N-acetyl-D-glucosamine N-deacetylase PgaB</fullName>
    </submittedName>
</protein>
<name>A0ABY9YR56_9GAMM</name>
<feature type="signal peptide" evidence="2">
    <location>
        <begin position="1"/>
        <end position="23"/>
    </location>
</feature>
<evidence type="ECO:0000313" key="4">
    <source>
        <dbReference type="EMBL" id="WNH52694.1"/>
    </source>
</evidence>
<reference evidence="4 5" key="1">
    <citation type="submission" date="2022-12" db="EMBL/GenBank/DDBJ databases">
        <title>Two new species, Stenotrophomonas aracearum and Stenotrophomonas oahuensis, isolated from Anthurium (Araceae family) in Hawaii.</title>
        <authorList>
            <person name="Chunag S.C."/>
            <person name="Dobhal S."/>
            <person name="Alvarez A."/>
            <person name="Arif M."/>
        </authorList>
    </citation>
    <scope>NUCLEOTIDE SEQUENCE [LARGE SCALE GENOMIC DNA]</scope>
    <source>
        <strain evidence="4 5">A5586</strain>
    </source>
</reference>
<dbReference type="SUPFAM" id="SSF88713">
    <property type="entry name" value="Glycoside hydrolase/deacetylase"/>
    <property type="match status" value="1"/>
</dbReference>
<proteinExistence type="predicted"/>
<dbReference type="EMBL" id="CP115541">
    <property type="protein sequence ID" value="WNH52694.1"/>
    <property type="molecule type" value="Genomic_DNA"/>
</dbReference>
<dbReference type="PANTHER" id="PTHR34216">
    <property type="match status" value="1"/>
</dbReference>
<dbReference type="Gene3D" id="3.20.20.80">
    <property type="entry name" value="Glycosidases"/>
    <property type="match status" value="1"/>
</dbReference>
<dbReference type="Proteomes" id="UP001302072">
    <property type="component" value="Chromosome"/>
</dbReference>